<sequence length="45" mass="4888">MLVVPERAGTPPSIAESIRLCTACFSRPKGFFKIRSANLEPSLPV</sequence>
<dbReference type="EMBL" id="GBXM01049659">
    <property type="protein sequence ID" value="JAH58918.1"/>
    <property type="molecule type" value="Transcribed_RNA"/>
</dbReference>
<name>A0A0E9U1R9_ANGAN</name>
<proteinExistence type="predicted"/>
<organism evidence="1">
    <name type="scientific">Anguilla anguilla</name>
    <name type="common">European freshwater eel</name>
    <name type="synonym">Muraena anguilla</name>
    <dbReference type="NCBI Taxonomy" id="7936"/>
    <lineage>
        <taxon>Eukaryota</taxon>
        <taxon>Metazoa</taxon>
        <taxon>Chordata</taxon>
        <taxon>Craniata</taxon>
        <taxon>Vertebrata</taxon>
        <taxon>Euteleostomi</taxon>
        <taxon>Actinopterygii</taxon>
        <taxon>Neopterygii</taxon>
        <taxon>Teleostei</taxon>
        <taxon>Anguilliformes</taxon>
        <taxon>Anguillidae</taxon>
        <taxon>Anguilla</taxon>
    </lineage>
</organism>
<reference evidence="1" key="2">
    <citation type="journal article" date="2015" name="Fish Shellfish Immunol.">
        <title>Early steps in the European eel (Anguilla anguilla)-Vibrio vulnificus interaction in the gills: Role of the RtxA13 toxin.</title>
        <authorList>
            <person name="Callol A."/>
            <person name="Pajuelo D."/>
            <person name="Ebbesson L."/>
            <person name="Teles M."/>
            <person name="MacKenzie S."/>
            <person name="Amaro C."/>
        </authorList>
    </citation>
    <scope>NUCLEOTIDE SEQUENCE</scope>
</reference>
<accession>A0A0E9U1R9</accession>
<protein>
    <submittedName>
        <fullName evidence="1">Uncharacterized protein</fullName>
    </submittedName>
</protein>
<dbReference type="AlphaFoldDB" id="A0A0E9U1R9"/>
<reference evidence="1" key="1">
    <citation type="submission" date="2014-11" db="EMBL/GenBank/DDBJ databases">
        <authorList>
            <person name="Amaro Gonzalez C."/>
        </authorList>
    </citation>
    <scope>NUCLEOTIDE SEQUENCE</scope>
</reference>
<evidence type="ECO:0000313" key="1">
    <source>
        <dbReference type="EMBL" id="JAH58918.1"/>
    </source>
</evidence>